<dbReference type="PANTHER" id="PTHR38011">
    <property type="entry name" value="DIHYDROFOLATE REDUCTASE FAMILY PROTEIN (AFU_ORTHOLOGUE AFUA_8G06820)"/>
    <property type="match status" value="1"/>
</dbReference>
<feature type="domain" description="Bacterial bifunctional deaminase-reductase C-terminal" evidence="1">
    <location>
        <begin position="3"/>
        <end position="186"/>
    </location>
</feature>
<proteinExistence type="predicted"/>
<dbReference type="RefSeq" id="WP_132820599.1">
    <property type="nucleotide sequence ID" value="NZ_SMKI01000340.1"/>
</dbReference>
<sequence>MRLTLTEFLTLDGVVQGPGGPEEDTSDGFTHGGWSHPYADEEFGRLVSGWFEQADAFLLGRRTYEIFAGFWPKQTDPADPIASRLNALPKYVASTTLTGADWAGTTVFDADVPARVAELRQRPGRELQIHGSGTLARSLFALDLIDEVRLLVYPVVLGTGHRLFAAGTRPTALRLKESRTTGAGVAVHVYEPAGRPTYGSFAS</sequence>
<dbReference type="SUPFAM" id="SSF53597">
    <property type="entry name" value="Dihydrofolate reductase-like"/>
    <property type="match status" value="1"/>
</dbReference>
<keyword evidence="3" id="KW-1185">Reference proteome</keyword>
<dbReference type="InterPro" id="IPR024072">
    <property type="entry name" value="DHFR-like_dom_sf"/>
</dbReference>
<dbReference type="Proteomes" id="UP000295345">
    <property type="component" value="Unassembled WGS sequence"/>
</dbReference>
<evidence type="ECO:0000259" key="1">
    <source>
        <dbReference type="Pfam" id="PF01872"/>
    </source>
</evidence>
<dbReference type="InterPro" id="IPR002734">
    <property type="entry name" value="RibDG_C"/>
</dbReference>
<dbReference type="PANTHER" id="PTHR38011:SF2">
    <property type="entry name" value="BIFUNCTIONAL DEAMINASE-REDUCTASE DOMAIN PROTEIN"/>
    <property type="match status" value="1"/>
</dbReference>
<accession>A0A4V2Y1M8</accession>
<dbReference type="GO" id="GO:0009231">
    <property type="term" value="P:riboflavin biosynthetic process"/>
    <property type="evidence" value="ECO:0007669"/>
    <property type="project" value="InterPro"/>
</dbReference>
<dbReference type="EMBL" id="SMKI01000340">
    <property type="protein sequence ID" value="TDC69365.1"/>
    <property type="molecule type" value="Genomic_DNA"/>
</dbReference>
<dbReference type="GO" id="GO:0008703">
    <property type="term" value="F:5-amino-6-(5-phosphoribosylamino)uracil reductase activity"/>
    <property type="evidence" value="ECO:0007669"/>
    <property type="project" value="InterPro"/>
</dbReference>
<evidence type="ECO:0000313" key="3">
    <source>
        <dbReference type="Proteomes" id="UP000295345"/>
    </source>
</evidence>
<dbReference type="AlphaFoldDB" id="A0A4V2Y1M8"/>
<evidence type="ECO:0000313" key="2">
    <source>
        <dbReference type="EMBL" id="TDC69365.1"/>
    </source>
</evidence>
<dbReference type="OrthoDB" id="7342392at2"/>
<reference evidence="2 3" key="1">
    <citation type="submission" date="2019-03" db="EMBL/GenBank/DDBJ databases">
        <title>Draft genome sequences of novel Actinobacteria.</title>
        <authorList>
            <person name="Sahin N."/>
            <person name="Ay H."/>
            <person name="Saygin H."/>
        </authorList>
    </citation>
    <scope>NUCLEOTIDE SEQUENCE [LARGE SCALE GENOMIC DNA]</scope>
    <source>
        <strain evidence="2 3">DSM 41900</strain>
    </source>
</reference>
<dbReference type="Gene3D" id="3.40.430.10">
    <property type="entry name" value="Dihydrofolate Reductase, subunit A"/>
    <property type="match status" value="1"/>
</dbReference>
<organism evidence="2 3">
    <name type="scientific">Streptomyces hainanensis</name>
    <dbReference type="NCBI Taxonomy" id="402648"/>
    <lineage>
        <taxon>Bacteria</taxon>
        <taxon>Bacillati</taxon>
        <taxon>Actinomycetota</taxon>
        <taxon>Actinomycetes</taxon>
        <taxon>Kitasatosporales</taxon>
        <taxon>Streptomycetaceae</taxon>
        <taxon>Streptomyces</taxon>
    </lineage>
</organism>
<dbReference type="InterPro" id="IPR050765">
    <property type="entry name" value="Riboflavin_Biosynth_HTPR"/>
</dbReference>
<name>A0A4V2Y1M8_9ACTN</name>
<gene>
    <name evidence="2" type="ORF">E1283_26065</name>
</gene>
<dbReference type="Pfam" id="PF01872">
    <property type="entry name" value="RibD_C"/>
    <property type="match status" value="1"/>
</dbReference>
<comment type="caution">
    <text evidence="2">The sequence shown here is derived from an EMBL/GenBank/DDBJ whole genome shotgun (WGS) entry which is preliminary data.</text>
</comment>
<protein>
    <submittedName>
        <fullName evidence="2">Dihydrofolate reductase</fullName>
    </submittedName>
</protein>